<dbReference type="STRING" id="94237.ENSMMOP00000006082"/>
<protein>
    <recommendedName>
        <fullName evidence="2">CAP-Gly domain-containing protein</fullName>
    </recommendedName>
</protein>
<feature type="region of interest" description="Disordered" evidence="1">
    <location>
        <begin position="264"/>
        <end position="292"/>
    </location>
</feature>
<name>A0A3Q3W367_MOLML</name>
<dbReference type="Ensembl" id="ENSMMOT00000006192.1">
    <property type="protein sequence ID" value="ENSMMOP00000006082.1"/>
    <property type="gene ID" value="ENSMMOG00000004770.1"/>
</dbReference>
<dbReference type="InterPro" id="IPR000938">
    <property type="entry name" value="CAP-Gly_domain"/>
</dbReference>
<evidence type="ECO:0000256" key="1">
    <source>
        <dbReference type="SAM" id="MobiDB-lite"/>
    </source>
</evidence>
<dbReference type="SUPFAM" id="SSF74924">
    <property type="entry name" value="Cap-Gly domain"/>
    <property type="match status" value="3"/>
</dbReference>
<feature type="domain" description="CAP-Gly" evidence="2">
    <location>
        <begin position="337"/>
        <end position="379"/>
    </location>
</feature>
<sequence length="397" mass="42605">MPLEMVDAAAVAKELRSLLREALPRPISPLPLTLQAQSLPAISNKARLHLATMGIRLGDCVVIAGQKVGTLRFCGSTDFSGGLWAGVELDKPEGKNNGSVAGVQYFTCRMKHIFAPLSKISKPLERNITSFTKTSSPIRPPRRIDLSRITSKINTRSRTPSASSSVFGGPEVDLGERVLVVGQRTGVVQFYGKTNFAPLWLGIKLDKPSGKNDGSVGGVRYFSCPPKHGVFAPPSRVQIHGSVDCLSELSSHLSNPFSRRSFSTSSAIATPNETSRSRPATNPQRRCWSNTSSGLGFPGSTAGSSPIPISDGQVRLHVGMQVLLSSANEMAYIRYLGTADFAPGLWLGLELRSAKGKNDGSVGGRCYFTCRPGHGVLVRPSRITYRGINGSRLVNES</sequence>
<dbReference type="PROSITE" id="PS00845">
    <property type="entry name" value="CAP_GLY_1"/>
    <property type="match status" value="3"/>
</dbReference>
<evidence type="ECO:0000313" key="4">
    <source>
        <dbReference type="Proteomes" id="UP000261620"/>
    </source>
</evidence>
<feature type="domain" description="CAP-Gly" evidence="2">
    <location>
        <begin position="75"/>
        <end position="123"/>
    </location>
</feature>
<evidence type="ECO:0000259" key="2">
    <source>
        <dbReference type="PROSITE" id="PS50245"/>
    </source>
</evidence>
<reference evidence="3" key="1">
    <citation type="submission" date="2025-08" db="UniProtKB">
        <authorList>
            <consortium name="Ensembl"/>
        </authorList>
    </citation>
    <scope>IDENTIFICATION</scope>
</reference>
<feature type="domain" description="CAP-Gly" evidence="2">
    <location>
        <begin position="199"/>
        <end position="233"/>
    </location>
</feature>
<proteinExistence type="predicted"/>
<reference evidence="3" key="2">
    <citation type="submission" date="2025-09" db="UniProtKB">
        <authorList>
            <consortium name="Ensembl"/>
        </authorList>
    </citation>
    <scope>IDENTIFICATION</scope>
</reference>
<dbReference type="Gene3D" id="2.30.30.190">
    <property type="entry name" value="CAP Gly-rich-like domain"/>
    <property type="match status" value="3"/>
</dbReference>
<evidence type="ECO:0000313" key="3">
    <source>
        <dbReference type="Ensembl" id="ENSMMOP00000006082.1"/>
    </source>
</evidence>
<dbReference type="SMART" id="SM01052">
    <property type="entry name" value="CAP_GLY"/>
    <property type="match status" value="3"/>
</dbReference>
<accession>A0A3Q3W367</accession>
<organism evidence="3 4">
    <name type="scientific">Mola mola</name>
    <name type="common">Ocean sunfish</name>
    <name type="synonym">Tetraodon mola</name>
    <dbReference type="NCBI Taxonomy" id="94237"/>
    <lineage>
        <taxon>Eukaryota</taxon>
        <taxon>Metazoa</taxon>
        <taxon>Chordata</taxon>
        <taxon>Craniata</taxon>
        <taxon>Vertebrata</taxon>
        <taxon>Euteleostomi</taxon>
        <taxon>Actinopterygii</taxon>
        <taxon>Neopterygii</taxon>
        <taxon>Teleostei</taxon>
        <taxon>Neoteleostei</taxon>
        <taxon>Acanthomorphata</taxon>
        <taxon>Eupercaria</taxon>
        <taxon>Tetraodontiformes</taxon>
        <taxon>Molidae</taxon>
        <taxon>Mola</taxon>
    </lineage>
</organism>
<dbReference type="InterPro" id="IPR036859">
    <property type="entry name" value="CAP-Gly_dom_sf"/>
</dbReference>
<dbReference type="Pfam" id="PF01302">
    <property type="entry name" value="CAP_GLY"/>
    <property type="match status" value="3"/>
</dbReference>
<dbReference type="Proteomes" id="UP000261620">
    <property type="component" value="Unplaced"/>
</dbReference>
<dbReference type="PANTHER" id="PTHR18916:SF32">
    <property type="entry name" value="CAP-GLY DOMAIN-CONTAINING LINKER PROTEIN 4"/>
    <property type="match status" value="1"/>
</dbReference>
<dbReference type="AlphaFoldDB" id="A0A3Q3W367"/>
<dbReference type="OMA" id="HFTEDTE"/>
<keyword evidence="4" id="KW-1185">Reference proteome</keyword>
<dbReference type="PROSITE" id="PS50245">
    <property type="entry name" value="CAP_GLY_2"/>
    <property type="match status" value="3"/>
</dbReference>
<dbReference type="PANTHER" id="PTHR18916">
    <property type="entry name" value="DYNACTIN 1-RELATED MICROTUBULE-BINDING"/>
    <property type="match status" value="1"/>
</dbReference>